<reference evidence="2 3" key="2">
    <citation type="journal article" date="2017" name="Front. Plant Sci.">
        <title>Gene Classification and Mining of Molecular Markers Useful in Red Clover (Trifolium pratense) Breeding.</title>
        <authorList>
            <person name="Istvanek J."/>
            <person name="Dluhosova J."/>
            <person name="Dluhos P."/>
            <person name="Patkova L."/>
            <person name="Nedelnik J."/>
            <person name="Repkova J."/>
        </authorList>
    </citation>
    <scope>NUCLEOTIDE SEQUENCE [LARGE SCALE GENOMIC DNA]</scope>
    <source>
        <strain evidence="3">cv. Tatra</strain>
        <tissue evidence="2">Young leaves</tissue>
    </source>
</reference>
<feature type="non-terminal residue" evidence="2">
    <location>
        <position position="240"/>
    </location>
</feature>
<evidence type="ECO:0000313" key="2">
    <source>
        <dbReference type="EMBL" id="PNX68805.1"/>
    </source>
</evidence>
<dbReference type="AlphaFoldDB" id="A0A2K3KR87"/>
<dbReference type="Proteomes" id="UP000236291">
    <property type="component" value="Unassembled WGS sequence"/>
</dbReference>
<organism evidence="2 3">
    <name type="scientific">Trifolium pratense</name>
    <name type="common">Red clover</name>
    <dbReference type="NCBI Taxonomy" id="57577"/>
    <lineage>
        <taxon>Eukaryota</taxon>
        <taxon>Viridiplantae</taxon>
        <taxon>Streptophyta</taxon>
        <taxon>Embryophyta</taxon>
        <taxon>Tracheophyta</taxon>
        <taxon>Spermatophyta</taxon>
        <taxon>Magnoliopsida</taxon>
        <taxon>eudicotyledons</taxon>
        <taxon>Gunneridae</taxon>
        <taxon>Pentapetalae</taxon>
        <taxon>rosids</taxon>
        <taxon>fabids</taxon>
        <taxon>Fabales</taxon>
        <taxon>Fabaceae</taxon>
        <taxon>Papilionoideae</taxon>
        <taxon>50 kb inversion clade</taxon>
        <taxon>NPAAA clade</taxon>
        <taxon>Hologalegina</taxon>
        <taxon>IRL clade</taxon>
        <taxon>Trifolieae</taxon>
        <taxon>Trifolium</taxon>
    </lineage>
</organism>
<evidence type="ECO:0000256" key="1">
    <source>
        <dbReference type="SAM" id="MobiDB-lite"/>
    </source>
</evidence>
<reference evidence="2 3" key="1">
    <citation type="journal article" date="2014" name="Am. J. Bot.">
        <title>Genome assembly and annotation for red clover (Trifolium pratense; Fabaceae).</title>
        <authorList>
            <person name="Istvanek J."/>
            <person name="Jaros M."/>
            <person name="Krenek A."/>
            <person name="Repkova J."/>
        </authorList>
    </citation>
    <scope>NUCLEOTIDE SEQUENCE [LARGE SCALE GENOMIC DNA]</scope>
    <source>
        <strain evidence="3">cv. Tatra</strain>
        <tissue evidence="2">Young leaves</tissue>
    </source>
</reference>
<feature type="region of interest" description="Disordered" evidence="1">
    <location>
        <begin position="153"/>
        <end position="240"/>
    </location>
</feature>
<feature type="compositionally biased region" description="Basic and acidic residues" evidence="1">
    <location>
        <begin position="194"/>
        <end position="206"/>
    </location>
</feature>
<evidence type="ECO:0008006" key="4">
    <source>
        <dbReference type="Google" id="ProtNLM"/>
    </source>
</evidence>
<evidence type="ECO:0000313" key="3">
    <source>
        <dbReference type="Proteomes" id="UP000236291"/>
    </source>
</evidence>
<sequence length="240" mass="25430">GQGDPEARRQIDTMVENLAKDVGEVGDIGSEENFPLSNNRGVVDGRTEKEAVEMPGLARVFSSTPSALGDSPLSGGRQDSNSCCSPIADACGSPSVVGGQGVAIPIPKRSKRALSCPPGAKNSAISGPWSLEWLQDRNQGDAGVLFSANKRLCKGNRNGDRQERNAQEDPKRRKGGGVFRHTISSIKKVARMPSPERGEVLKVLKKNERRRRVGSGAPRPGSVSLRESSTVSSSSVSANN</sequence>
<name>A0A2K3KR87_TRIPR</name>
<protein>
    <recommendedName>
        <fullName evidence="4">DUF4283 domain protein</fullName>
    </recommendedName>
</protein>
<feature type="region of interest" description="Disordered" evidence="1">
    <location>
        <begin position="54"/>
        <end position="81"/>
    </location>
</feature>
<feature type="compositionally biased region" description="Low complexity" evidence="1">
    <location>
        <begin position="222"/>
        <end position="240"/>
    </location>
</feature>
<proteinExistence type="predicted"/>
<accession>A0A2K3KR87</accession>
<feature type="compositionally biased region" description="Basic and acidic residues" evidence="1">
    <location>
        <begin position="157"/>
        <end position="171"/>
    </location>
</feature>
<feature type="non-terminal residue" evidence="2">
    <location>
        <position position="1"/>
    </location>
</feature>
<comment type="caution">
    <text evidence="2">The sequence shown here is derived from an EMBL/GenBank/DDBJ whole genome shotgun (WGS) entry which is preliminary data.</text>
</comment>
<dbReference type="EMBL" id="ASHM01106516">
    <property type="protein sequence ID" value="PNX68805.1"/>
    <property type="molecule type" value="Genomic_DNA"/>
</dbReference>
<gene>
    <name evidence="2" type="ORF">L195_g056369</name>
</gene>